<evidence type="ECO:0000313" key="5">
    <source>
        <dbReference type="EMBL" id="QEX16946.1"/>
    </source>
</evidence>
<feature type="region of interest" description="Disordered" evidence="4">
    <location>
        <begin position="243"/>
        <end position="283"/>
    </location>
</feature>
<reference evidence="5 6" key="1">
    <citation type="submission" date="2019-08" db="EMBL/GenBank/DDBJ databases">
        <title>Hyperibacter terrae gen. nov., sp. nov. and Hyperibacter viscosus sp. nov., two new members in the family Rhodospirillaceae isolated from the rhizosphere of Hypericum perforatum.</title>
        <authorList>
            <person name="Noviana Z."/>
        </authorList>
    </citation>
    <scope>NUCLEOTIDE SEQUENCE [LARGE SCALE GENOMIC DNA]</scope>
    <source>
        <strain evidence="5 6">R5913</strain>
    </source>
</reference>
<dbReference type="SUPFAM" id="SSF51412">
    <property type="entry name" value="Inosine monophosphate dehydrogenase (IMPDH)"/>
    <property type="match status" value="1"/>
</dbReference>
<dbReference type="Proteomes" id="UP000326202">
    <property type="component" value="Chromosome"/>
</dbReference>
<dbReference type="OrthoDB" id="9778912at2"/>
<organism evidence="5 6">
    <name type="scientific">Hypericibacter terrae</name>
    <dbReference type="NCBI Taxonomy" id="2602015"/>
    <lineage>
        <taxon>Bacteria</taxon>
        <taxon>Pseudomonadati</taxon>
        <taxon>Pseudomonadota</taxon>
        <taxon>Alphaproteobacteria</taxon>
        <taxon>Rhodospirillales</taxon>
        <taxon>Dongiaceae</taxon>
        <taxon>Hypericibacter</taxon>
    </lineage>
</organism>
<sequence length="333" mass="34894">MLQTTFTKTLDIDCPIAQAPMGGSVTPELICAVCEAGGLGMQGVSWHEPAAMVAEIAAIRRRTARPFAVNLALEWEQHTRLAQCIDAGAPVISLFWGDPTAYFPRLRVAKVKTIVTVGSADEARRAADLGADVICAQGIEAGGHVWSKVGTMVLLPAVVDAVAPLPVIAAGGIADGSGLAAVLALGGAGVWIGTRFLATPEAYTHEEWKRRIVAARETDTVYTELLDLDWPKAPHRVLRNSTYEQWEAAGRPPSGQRPGEGEPVARQPDGTILPRYSDSGPAPGASGDIEATCLYAGQSAGLVHDVLPAGALVKRIVAEAEAALASAAAMRRV</sequence>
<dbReference type="CDD" id="cd04730">
    <property type="entry name" value="NPD_like"/>
    <property type="match status" value="1"/>
</dbReference>
<evidence type="ECO:0000256" key="1">
    <source>
        <dbReference type="ARBA" id="ARBA00022630"/>
    </source>
</evidence>
<dbReference type="InterPro" id="IPR004136">
    <property type="entry name" value="NMO"/>
</dbReference>
<dbReference type="AlphaFoldDB" id="A0A5J6MQ42"/>
<keyword evidence="2" id="KW-0288">FMN</keyword>
<accession>A0A5J6MQ42</accession>
<dbReference type="InterPro" id="IPR013785">
    <property type="entry name" value="Aldolase_TIM"/>
</dbReference>
<protein>
    <submittedName>
        <fullName evidence="5">2-nitropropane dioxygenase</fullName>
    </submittedName>
</protein>
<dbReference type="Pfam" id="PF03060">
    <property type="entry name" value="NMO"/>
    <property type="match status" value="2"/>
</dbReference>
<dbReference type="GO" id="GO:0051213">
    <property type="term" value="F:dioxygenase activity"/>
    <property type="evidence" value="ECO:0007669"/>
    <property type="project" value="UniProtKB-KW"/>
</dbReference>
<evidence type="ECO:0000256" key="2">
    <source>
        <dbReference type="ARBA" id="ARBA00022643"/>
    </source>
</evidence>
<evidence type="ECO:0000256" key="3">
    <source>
        <dbReference type="ARBA" id="ARBA00023002"/>
    </source>
</evidence>
<proteinExistence type="predicted"/>
<keyword evidence="3" id="KW-0560">Oxidoreductase</keyword>
<dbReference type="Gene3D" id="3.20.20.70">
    <property type="entry name" value="Aldolase class I"/>
    <property type="match status" value="1"/>
</dbReference>
<dbReference type="RefSeq" id="WP_151177241.1">
    <property type="nucleotide sequence ID" value="NZ_CP042906.1"/>
</dbReference>
<dbReference type="PANTHER" id="PTHR32332">
    <property type="entry name" value="2-NITROPROPANE DIOXYGENASE"/>
    <property type="match status" value="1"/>
</dbReference>
<dbReference type="PANTHER" id="PTHR32332:SF20">
    <property type="entry name" value="2-NITROPROPANE DIOXYGENASE-LIKE PROTEIN"/>
    <property type="match status" value="1"/>
</dbReference>
<evidence type="ECO:0000256" key="4">
    <source>
        <dbReference type="SAM" id="MobiDB-lite"/>
    </source>
</evidence>
<keyword evidence="5" id="KW-0223">Dioxygenase</keyword>
<name>A0A5J6MQ42_9PROT</name>
<keyword evidence="6" id="KW-1185">Reference proteome</keyword>
<evidence type="ECO:0000313" key="6">
    <source>
        <dbReference type="Proteomes" id="UP000326202"/>
    </source>
</evidence>
<keyword evidence="1" id="KW-0285">Flavoprotein</keyword>
<dbReference type="EMBL" id="CP042906">
    <property type="protein sequence ID" value="QEX16946.1"/>
    <property type="molecule type" value="Genomic_DNA"/>
</dbReference>
<dbReference type="KEGG" id="htq:FRZ44_22410"/>
<dbReference type="GO" id="GO:0018580">
    <property type="term" value="F:nitronate monooxygenase activity"/>
    <property type="evidence" value="ECO:0007669"/>
    <property type="project" value="InterPro"/>
</dbReference>
<gene>
    <name evidence="5" type="ORF">FRZ44_22410</name>
</gene>